<evidence type="ECO:0000259" key="8">
    <source>
        <dbReference type="PROSITE" id="PS50090"/>
    </source>
</evidence>
<sequence length="436" mass="49119">MEVRRIQEKSLAKGAAPPLTAVERFLNGQKNDTLCSKKQERSIDQPISKTIRAIEIRNDKKENSMFGPRKEKNLAVIGGNRNVIGEIIVKGATSYYKKSTTCKEITKKRLYKNLIKGQWTAEEDRKLIKLVRQYGEKKWAVISEKLEGRAGKQCRERWHNHLRPDIKKDCWSEEEETLLVEAHTRIGNKWAEIAKLIQGRTENSIKNHWNATKRRQNSKRKQKRSKNADNNSDVDDLSPSAKRPCVLQNYIRSIEGNEKDHGKNIISTRGNSLFSTSNIDQINSDGDSTSSLLDDPYDEELVFLKNIFANHPIPLEGIDLSQGADEITQSSSSGFMIKSPNPKPSFCNNIVANHHGTMVTAPANTPHLASDIYLSDLLNGTESSSSFSFPSSNNIEHGGENELLASQANSRETREMDLIEMLSGSTGDSNTWFPFF</sequence>
<comment type="caution">
    <text evidence="10">The sequence shown here is derived from an EMBL/GenBank/DDBJ whole genome shotgun (WGS) entry which is preliminary data.</text>
</comment>
<dbReference type="PROSITE" id="PS50090">
    <property type="entry name" value="MYB_LIKE"/>
    <property type="match status" value="2"/>
</dbReference>
<evidence type="ECO:0000313" key="10">
    <source>
        <dbReference type="EMBL" id="KAL1194969.1"/>
    </source>
</evidence>
<dbReference type="CDD" id="cd00167">
    <property type="entry name" value="SANT"/>
    <property type="match status" value="2"/>
</dbReference>
<feature type="region of interest" description="Disordered" evidence="7">
    <location>
        <begin position="204"/>
        <end position="240"/>
    </location>
</feature>
<keyword evidence="3" id="KW-0805">Transcription regulation</keyword>
<dbReference type="SMART" id="SM00717">
    <property type="entry name" value="SANT"/>
    <property type="match status" value="2"/>
</dbReference>
<dbReference type="GO" id="GO:0003677">
    <property type="term" value="F:DNA binding"/>
    <property type="evidence" value="ECO:0007669"/>
    <property type="project" value="UniProtKB-KW"/>
</dbReference>
<keyword evidence="4" id="KW-0238">DNA-binding</keyword>
<dbReference type="PROSITE" id="PS51294">
    <property type="entry name" value="HTH_MYB"/>
    <property type="match status" value="2"/>
</dbReference>
<dbReference type="FunFam" id="1.10.10.60:FF:000381">
    <property type="entry name" value="Transcription factor MYB119"/>
    <property type="match status" value="1"/>
</dbReference>
<dbReference type="SUPFAM" id="SSF46689">
    <property type="entry name" value="Homeodomain-like"/>
    <property type="match status" value="1"/>
</dbReference>
<evidence type="ECO:0000313" key="11">
    <source>
        <dbReference type="Proteomes" id="UP001558713"/>
    </source>
</evidence>
<keyword evidence="5" id="KW-0804">Transcription</keyword>
<protein>
    <submittedName>
        <fullName evidence="10">Transcription factor MYB64</fullName>
    </submittedName>
</protein>
<feature type="domain" description="HTH myb-type" evidence="9">
    <location>
        <begin position="112"/>
        <end position="166"/>
    </location>
</feature>
<reference evidence="10 11" key="1">
    <citation type="submission" date="2024-04" db="EMBL/GenBank/DDBJ databases">
        <title>Genome assembly C_amara_ONT_v2.</title>
        <authorList>
            <person name="Yant L."/>
            <person name="Moore C."/>
            <person name="Slenker M."/>
        </authorList>
    </citation>
    <scope>NUCLEOTIDE SEQUENCE [LARGE SCALE GENOMIC DNA]</scope>
    <source>
        <tissue evidence="10">Leaf</tissue>
    </source>
</reference>
<evidence type="ECO:0000256" key="3">
    <source>
        <dbReference type="ARBA" id="ARBA00023015"/>
    </source>
</evidence>
<dbReference type="Proteomes" id="UP001558713">
    <property type="component" value="Unassembled WGS sequence"/>
</dbReference>
<keyword evidence="11" id="KW-1185">Reference proteome</keyword>
<feature type="domain" description="HTH myb-type" evidence="9">
    <location>
        <begin position="167"/>
        <end position="217"/>
    </location>
</feature>
<evidence type="ECO:0000256" key="7">
    <source>
        <dbReference type="SAM" id="MobiDB-lite"/>
    </source>
</evidence>
<comment type="subcellular location">
    <subcellularLocation>
        <location evidence="1">Nucleus</location>
    </subcellularLocation>
</comment>
<dbReference type="EMBL" id="JBANAX010000738">
    <property type="protein sequence ID" value="KAL1194969.1"/>
    <property type="molecule type" value="Genomic_DNA"/>
</dbReference>
<dbReference type="InterPro" id="IPR009057">
    <property type="entry name" value="Homeodomain-like_sf"/>
</dbReference>
<name>A0ABD0ZUD1_CARAN</name>
<feature type="domain" description="Myb-like" evidence="8">
    <location>
        <begin position="163"/>
        <end position="213"/>
    </location>
</feature>
<organism evidence="10 11">
    <name type="scientific">Cardamine amara subsp. amara</name>
    <dbReference type="NCBI Taxonomy" id="228776"/>
    <lineage>
        <taxon>Eukaryota</taxon>
        <taxon>Viridiplantae</taxon>
        <taxon>Streptophyta</taxon>
        <taxon>Embryophyta</taxon>
        <taxon>Tracheophyta</taxon>
        <taxon>Spermatophyta</taxon>
        <taxon>Magnoliopsida</taxon>
        <taxon>eudicotyledons</taxon>
        <taxon>Gunneridae</taxon>
        <taxon>Pentapetalae</taxon>
        <taxon>rosids</taxon>
        <taxon>malvids</taxon>
        <taxon>Brassicales</taxon>
        <taxon>Brassicaceae</taxon>
        <taxon>Cardamineae</taxon>
        <taxon>Cardamine</taxon>
    </lineage>
</organism>
<feature type="domain" description="Myb-like" evidence="8">
    <location>
        <begin position="111"/>
        <end position="162"/>
    </location>
</feature>
<proteinExistence type="predicted"/>
<dbReference type="Pfam" id="PF13921">
    <property type="entry name" value="Myb_DNA-bind_6"/>
    <property type="match status" value="1"/>
</dbReference>
<dbReference type="FunFam" id="1.10.10.60:FF:000010">
    <property type="entry name" value="Transcriptional activator Myb isoform A"/>
    <property type="match status" value="1"/>
</dbReference>
<evidence type="ECO:0000256" key="4">
    <source>
        <dbReference type="ARBA" id="ARBA00023125"/>
    </source>
</evidence>
<dbReference type="PANTHER" id="PTHR45614">
    <property type="entry name" value="MYB PROTEIN-RELATED"/>
    <property type="match status" value="1"/>
</dbReference>
<gene>
    <name evidence="10" type="ORF">V5N11_015579</name>
</gene>
<dbReference type="InterPro" id="IPR050560">
    <property type="entry name" value="MYB_TF"/>
</dbReference>
<dbReference type="AlphaFoldDB" id="A0ABD0ZUD1"/>
<dbReference type="InterPro" id="IPR001005">
    <property type="entry name" value="SANT/Myb"/>
</dbReference>
<evidence type="ECO:0000256" key="1">
    <source>
        <dbReference type="ARBA" id="ARBA00004123"/>
    </source>
</evidence>
<dbReference type="InterPro" id="IPR017930">
    <property type="entry name" value="Myb_dom"/>
</dbReference>
<evidence type="ECO:0000259" key="9">
    <source>
        <dbReference type="PROSITE" id="PS51294"/>
    </source>
</evidence>
<keyword evidence="2" id="KW-0677">Repeat</keyword>
<dbReference type="Gene3D" id="1.10.10.60">
    <property type="entry name" value="Homeodomain-like"/>
    <property type="match status" value="2"/>
</dbReference>
<feature type="compositionally biased region" description="Basic residues" evidence="7">
    <location>
        <begin position="211"/>
        <end position="225"/>
    </location>
</feature>
<evidence type="ECO:0000256" key="6">
    <source>
        <dbReference type="ARBA" id="ARBA00023242"/>
    </source>
</evidence>
<evidence type="ECO:0000256" key="2">
    <source>
        <dbReference type="ARBA" id="ARBA00022737"/>
    </source>
</evidence>
<keyword evidence="6" id="KW-0539">Nucleus</keyword>
<evidence type="ECO:0000256" key="5">
    <source>
        <dbReference type="ARBA" id="ARBA00023163"/>
    </source>
</evidence>
<dbReference type="PANTHER" id="PTHR45614:SF218">
    <property type="entry name" value="TRANSCRIPTION FACTOR MYB119-RELATED"/>
    <property type="match status" value="1"/>
</dbReference>
<dbReference type="GO" id="GO:0005634">
    <property type="term" value="C:nucleus"/>
    <property type="evidence" value="ECO:0007669"/>
    <property type="project" value="UniProtKB-SubCell"/>
</dbReference>
<accession>A0ABD0ZUD1</accession>